<evidence type="ECO:0000313" key="2">
    <source>
        <dbReference type="Proteomes" id="UP001139000"/>
    </source>
</evidence>
<dbReference type="EMBL" id="JAJTTC010000001">
    <property type="protein sequence ID" value="MCF0061666.1"/>
    <property type="molecule type" value="Genomic_DNA"/>
</dbReference>
<organism evidence="1 2">
    <name type="scientific">Dyadobacter chenwenxiniae</name>
    <dbReference type="NCBI Taxonomy" id="2906456"/>
    <lineage>
        <taxon>Bacteria</taxon>
        <taxon>Pseudomonadati</taxon>
        <taxon>Bacteroidota</taxon>
        <taxon>Cytophagia</taxon>
        <taxon>Cytophagales</taxon>
        <taxon>Spirosomataceae</taxon>
        <taxon>Dyadobacter</taxon>
    </lineage>
</organism>
<name>A0A9X1PJ37_9BACT</name>
<dbReference type="AlphaFoldDB" id="A0A9X1PJ37"/>
<protein>
    <submittedName>
        <fullName evidence="1">Uncharacterized protein</fullName>
    </submittedName>
</protein>
<keyword evidence="2" id="KW-1185">Reference proteome</keyword>
<dbReference type="Proteomes" id="UP001139000">
    <property type="component" value="Unassembled WGS sequence"/>
</dbReference>
<proteinExistence type="predicted"/>
<comment type="caution">
    <text evidence="1">The sequence shown here is derived from an EMBL/GenBank/DDBJ whole genome shotgun (WGS) entry which is preliminary data.</text>
</comment>
<gene>
    <name evidence="1" type="ORF">LXM26_09190</name>
</gene>
<sequence>MEAETPNESTRPQIIIDNSLKELLGKNHFPELLKKVNEILKKSGLPDLRKLNESSTSIMEAEAKNSTIVDGYVDLLENLSLDEKLDLISKLSESVKSDQQRKKSLFKEAFGAFESSKSAEEIIDDIRSSRVSTRQTESF</sequence>
<reference evidence="1" key="1">
    <citation type="submission" date="2021-12" db="EMBL/GenBank/DDBJ databases">
        <title>Novel species in genus Dyadobacter.</title>
        <authorList>
            <person name="Ma C."/>
        </authorList>
    </citation>
    <scope>NUCLEOTIDE SEQUENCE</scope>
    <source>
        <strain evidence="1">LJ419</strain>
    </source>
</reference>
<dbReference type="RefSeq" id="WP_234654949.1">
    <property type="nucleotide sequence ID" value="NZ_CP094997.1"/>
</dbReference>
<evidence type="ECO:0000313" key="1">
    <source>
        <dbReference type="EMBL" id="MCF0061666.1"/>
    </source>
</evidence>
<accession>A0A9X1PJ37</accession>